<dbReference type="SUPFAM" id="SSF48452">
    <property type="entry name" value="TPR-like"/>
    <property type="match status" value="1"/>
</dbReference>
<dbReference type="PANTHER" id="PTHR40375">
    <property type="entry name" value="SPORULATION-SPECIFIC PROTEIN 22"/>
    <property type="match status" value="1"/>
</dbReference>
<keyword evidence="5" id="KW-0539">Nucleus</keyword>
<feature type="region of interest" description="Disordered" evidence="8">
    <location>
        <begin position="1"/>
        <end position="84"/>
    </location>
</feature>
<dbReference type="GO" id="GO:0090173">
    <property type="term" value="P:regulation of synaptonemal complex assembly"/>
    <property type="evidence" value="ECO:0007669"/>
    <property type="project" value="InterPro"/>
</dbReference>
<evidence type="ECO:0000256" key="7">
    <source>
        <dbReference type="ARBA" id="ARBA00031845"/>
    </source>
</evidence>
<evidence type="ECO:0000256" key="2">
    <source>
        <dbReference type="ARBA" id="ARBA00022723"/>
    </source>
</evidence>
<keyword evidence="6" id="KW-0469">Meiosis</keyword>
<reference evidence="10 11" key="1">
    <citation type="submission" date="2019-06" db="EMBL/GenBank/DDBJ databases">
        <title>Draft genome sequence of the filamentous fungus Phialemoniopsis curvata isolated from diesel fuel.</title>
        <authorList>
            <person name="Varaljay V.A."/>
            <person name="Lyon W.J."/>
            <person name="Crouch A.L."/>
            <person name="Drake C.E."/>
            <person name="Hollomon J.M."/>
            <person name="Nadeau L.J."/>
            <person name="Nunn H.S."/>
            <person name="Stevenson B.S."/>
            <person name="Bojanowski C.L."/>
            <person name="Crookes-Goodson W.J."/>
        </authorList>
    </citation>
    <scope>NUCLEOTIDE SEQUENCE [LARGE SCALE GENOMIC DNA]</scope>
    <source>
        <strain evidence="10 11">D216</strain>
    </source>
</reference>
<proteinExistence type="predicted"/>
<dbReference type="GO" id="GO:0051321">
    <property type="term" value="P:meiotic cell cycle"/>
    <property type="evidence" value="ECO:0007669"/>
    <property type="project" value="UniProtKB-KW"/>
</dbReference>
<protein>
    <recommendedName>
        <fullName evidence="7">Protein ZIP4 homolog</fullName>
    </recommendedName>
</protein>
<evidence type="ECO:0000256" key="6">
    <source>
        <dbReference type="ARBA" id="ARBA00023254"/>
    </source>
</evidence>
<comment type="subcellular location">
    <subcellularLocation>
        <location evidence="1">Nucleus</location>
    </subcellularLocation>
</comment>
<dbReference type="OrthoDB" id="65716at2759"/>
<dbReference type="Pfam" id="PF08631">
    <property type="entry name" value="SPO22"/>
    <property type="match status" value="1"/>
</dbReference>
<dbReference type="PANTHER" id="PTHR40375:SF2">
    <property type="entry name" value="SPORULATION-SPECIFIC PROTEIN 22"/>
    <property type="match status" value="1"/>
</dbReference>
<keyword evidence="4" id="KW-0804">Transcription</keyword>
<organism evidence="10 11">
    <name type="scientific">Thyridium curvatum</name>
    <dbReference type="NCBI Taxonomy" id="1093900"/>
    <lineage>
        <taxon>Eukaryota</taxon>
        <taxon>Fungi</taxon>
        <taxon>Dikarya</taxon>
        <taxon>Ascomycota</taxon>
        <taxon>Pezizomycotina</taxon>
        <taxon>Sordariomycetes</taxon>
        <taxon>Sordariomycetidae</taxon>
        <taxon>Thyridiales</taxon>
        <taxon>Thyridiaceae</taxon>
        <taxon>Thyridium</taxon>
    </lineage>
</organism>
<evidence type="ECO:0000256" key="1">
    <source>
        <dbReference type="ARBA" id="ARBA00004123"/>
    </source>
</evidence>
<dbReference type="GeneID" id="41970688"/>
<dbReference type="FunCoup" id="A0A507BC74">
    <property type="interactions" value="25"/>
</dbReference>
<evidence type="ECO:0000256" key="5">
    <source>
        <dbReference type="ARBA" id="ARBA00023242"/>
    </source>
</evidence>
<sequence>MEKKNGNEHKSDADSKPKDHATASDDHNKTPKKRRKVNHESKKTKSVLEGSTVDESASQSDIRSSIDQSANAMGPPSFDAGAGQASKSAFNAGALGRSNPLQLVQPTPVTGIQPNAINTGNANQFAGFSDAWLTAQNHFHDMHNFHPNYMIAPEVSNEFNLLNDFLHSSLLDDGALLSEDQTQLARNSQSADMVTGFLPGANTNNNSSMLPPGALAAGAMGPPNSEHARAISRPGSVVPIDKAREYYLQAADPDGNDTPENRMDRVLKAKYEAGLLKPFNYVKGYARLHAYLDSHMVAAASKQRIKRQLDRFRPKFREKMQALTDMELVYVEMWFEKTLMEYDRVFASMAVPACCWRRTGEIFRGNKEMAELIHVPVEQLRDGKIALHEILTEESMVRYWEEFGTIAFDSAHDTLLTACSLKNPDDKSNDPIVKCCFSLKIRRDDHKILEMPVGDGRSHRPGTSATGHEQRLKALLAFAKDIQRRLNARQNDLLDDDALRKNIQDNIQDLRTARLEAYGHRELDNLGTELWNTCTRLKRENNDHYEEATAHKALLLSMRVFAFQLLDAARWSKNETTATQLFQLLKPALKVGRSCINEGAFEHALLILQRATDHQKRLSEIVQSSEQEDTVECKRLEAECLVLRVALAWRENRHDIAEHVYQKAETLKDSLDPQSAEYLADVLFEIGKAASEREDYEMAVKWLERSYDIIDRQNLQDLSRDALELRLSVSQATVTALLGLDTPLAFDKAQRVVEYLETEMGNHSLVLLLRLELLNKSPEGSFDGEAFCGILRRMVKSFGFVEPQYELLRHHIQKLHDKCPRLGCQILDEFLVKLMGYENRSWVEKLVIMRMWMTTSQRDSLDSIEEAQQIFQSMTEPLSAEATTAAQTLAWKKIESHYSTGEFDLALKWCKLSLCRAFDSAEPLNRAKIERKLLLCTLSQNDLDSARAVFYSMPETTQQEPASRFLLFKVAIRSGDQELASECLDRISVPTTNPEYLYACVLEAQQANNTPCTIAALKRLADGCEFRRPGSVHLPALLRCMIRVSSPLLTKSAEGNYGLVMDTKRNAKAHKKPVVEGISRQVIDSQGNRLFDIHELEWFSRNAYNIAVRQLSDWDARHIVRILNACIGIIEHFPSDLPSETAGDLALKALFCHFLAASALVTLARSQDNREKQVDDYLKMRHHVAAFDSQMQAHGEELDSMVVKDLSSKQSLLFMFDFEGAIQLNEWTELVEIIRKATACKSLVTFQGMADCLLRSHAPLKELNSAMRALIDEIWSLEGFTAAKLAKYVRCLFQAILPRGDDLAFELLGKAVAMAGEAFEAGHPMAREDTEWIAASAYNHAIEWYHGGDNTSCTRWAERAMMLARYCDDDGQFEAMLHKKYTSLKLDA</sequence>
<dbReference type="InterPro" id="IPR013940">
    <property type="entry name" value="Spo22/ZIP4/TEX11"/>
</dbReference>
<keyword evidence="3" id="KW-0805">Transcription regulation</keyword>
<dbReference type="Proteomes" id="UP000319257">
    <property type="component" value="Unassembled WGS sequence"/>
</dbReference>
<dbReference type="RefSeq" id="XP_030998834.1">
    <property type="nucleotide sequence ID" value="XM_031137520.1"/>
</dbReference>
<evidence type="ECO:0000259" key="9">
    <source>
        <dbReference type="Pfam" id="PF24990"/>
    </source>
</evidence>
<dbReference type="InterPro" id="IPR011990">
    <property type="entry name" value="TPR-like_helical_dom_sf"/>
</dbReference>
<keyword evidence="11" id="KW-1185">Reference proteome</keyword>
<name>A0A507BC74_9PEZI</name>
<comment type="caution">
    <text evidence="10">The sequence shown here is derived from an EMBL/GenBank/DDBJ whole genome shotgun (WGS) entry which is preliminary data.</text>
</comment>
<dbReference type="Gene3D" id="1.25.40.10">
    <property type="entry name" value="Tetratricopeptide repeat domain"/>
    <property type="match status" value="1"/>
</dbReference>
<evidence type="ECO:0000313" key="11">
    <source>
        <dbReference type="Proteomes" id="UP000319257"/>
    </source>
</evidence>
<dbReference type="InParanoid" id="A0A507BC74"/>
<dbReference type="Pfam" id="PF24990">
    <property type="entry name" value="PAS_13"/>
    <property type="match status" value="1"/>
</dbReference>
<evidence type="ECO:0000256" key="4">
    <source>
        <dbReference type="ARBA" id="ARBA00023163"/>
    </source>
</evidence>
<feature type="compositionally biased region" description="Basic and acidic residues" evidence="8">
    <location>
        <begin position="1"/>
        <end position="29"/>
    </location>
</feature>
<feature type="compositionally biased region" description="Low complexity" evidence="8">
    <location>
        <begin position="56"/>
        <end position="70"/>
    </location>
</feature>
<dbReference type="GO" id="GO:0046872">
    <property type="term" value="F:metal ion binding"/>
    <property type="evidence" value="ECO:0007669"/>
    <property type="project" value="UniProtKB-KW"/>
</dbReference>
<keyword evidence="2" id="KW-0479">Metal-binding</keyword>
<dbReference type="EMBL" id="SKBQ01000014">
    <property type="protein sequence ID" value="TPX17123.1"/>
    <property type="molecule type" value="Genomic_DNA"/>
</dbReference>
<feature type="domain" description="ERT1/acuK family PAS" evidence="9">
    <location>
        <begin position="352"/>
        <end position="425"/>
    </location>
</feature>
<evidence type="ECO:0000313" key="10">
    <source>
        <dbReference type="EMBL" id="TPX17123.1"/>
    </source>
</evidence>
<dbReference type="GO" id="GO:0005634">
    <property type="term" value="C:nucleus"/>
    <property type="evidence" value="ECO:0007669"/>
    <property type="project" value="UniProtKB-SubCell"/>
</dbReference>
<evidence type="ECO:0000256" key="8">
    <source>
        <dbReference type="SAM" id="MobiDB-lite"/>
    </source>
</evidence>
<dbReference type="InterPro" id="IPR039057">
    <property type="entry name" value="Spo22/ZIP4"/>
</dbReference>
<gene>
    <name evidence="10" type="ORF">E0L32_003241</name>
</gene>
<accession>A0A507BC74</accession>
<evidence type="ECO:0000256" key="3">
    <source>
        <dbReference type="ARBA" id="ARBA00023015"/>
    </source>
</evidence>
<dbReference type="STRING" id="1093900.A0A507BC74"/>
<dbReference type="InterPro" id="IPR056751">
    <property type="entry name" value="PAS_13"/>
</dbReference>